<dbReference type="RefSeq" id="WP_147661385.1">
    <property type="nucleotide sequence ID" value="NZ_CP042905.2"/>
</dbReference>
<dbReference type="OrthoDB" id="36101at2157"/>
<name>A0A5B9D6G8_9ARCH</name>
<dbReference type="InterPro" id="IPR052968">
    <property type="entry name" value="Nucleotide_metab_enz"/>
</dbReference>
<dbReference type="GeneID" id="41328246"/>
<protein>
    <submittedName>
        <fullName evidence="2">DHH family phosphoesterase</fullName>
    </submittedName>
</protein>
<proteinExistence type="predicted"/>
<evidence type="ECO:0000313" key="2">
    <source>
        <dbReference type="EMBL" id="QEE14430.1"/>
    </source>
</evidence>
<accession>A0A5B9D6G8</accession>
<reference evidence="2 3" key="1">
    <citation type="journal article" date="2020" name="Nature">
        <title>Isolation of an archaeon at the prokaryote-eukaryote interface.</title>
        <authorList>
            <person name="Imachi H."/>
            <person name="Nobu M.K."/>
            <person name="Nakahara N."/>
            <person name="Morono Y."/>
            <person name="Ogawara M."/>
            <person name="Takaki Y."/>
            <person name="Takano Y."/>
            <person name="Uematsu K."/>
            <person name="Ikuta T."/>
            <person name="Ito M."/>
            <person name="Matsui Y."/>
            <person name="Miyazaki M."/>
            <person name="Murata K."/>
            <person name="Saito Y."/>
            <person name="Sakai S."/>
            <person name="Song C."/>
            <person name="Tasumi E."/>
            <person name="Yamanaka Y."/>
            <person name="Yamaguchi T."/>
            <person name="Kamagata Y."/>
            <person name="Tamaki H."/>
            <person name="Takai K."/>
        </authorList>
    </citation>
    <scope>NUCLEOTIDE SEQUENCE [LARGE SCALE GENOMIC DNA]</scope>
    <source>
        <strain evidence="2 3">MK-D1</strain>
    </source>
</reference>
<evidence type="ECO:0000313" key="3">
    <source>
        <dbReference type="Proteomes" id="UP000321408"/>
    </source>
</evidence>
<gene>
    <name evidence="2" type="ORF">DSAG12_00243</name>
</gene>
<dbReference type="InterPro" id="IPR038763">
    <property type="entry name" value="DHH_sf"/>
</dbReference>
<sequence>MTTIFTHLDGDGVCSAALIKMVKKYSTAQVFFTHPAGLGHDIKEIDDDLIICDIAQDKRSYSKTYSRLEKIAQNHSIHYFDHHSLPKPLPPAVINIHKEGVSATEIVYRYFYHDLPENADHIALLGAICDYLDNTPLMQEMLHHYERRSLFLDAGLLAQGLMKSNNGSRYDTLRNVVKRLSKGEFPCDIKFLAEGALKISRREKQIRKKIITLYKKRENLAYIINPPFGSRSKIAYWILGHSGLYLGLTIRHLKSKPNLVDITIRGRNLVDLKMIIPPIVEKFDGTAGGHANALGCRLLKEKLDQFLEILDKKLSSLQIIPPPTIKDLIPLENNLHERN</sequence>
<dbReference type="KEGG" id="psyt:DSAG12_00243"/>
<evidence type="ECO:0000259" key="1">
    <source>
        <dbReference type="Pfam" id="PF01368"/>
    </source>
</evidence>
<dbReference type="Proteomes" id="UP000321408">
    <property type="component" value="Chromosome"/>
</dbReference>
<dbReference type="PANTHER" id="PTHR42146:SF1">
    <property type="entry name" value="OLIGORIBONUCLEASE NRNB"/>
    <property type="match status" value="1"/>
</dbReference>
<dbReference type="PANTHER" id="PTHR42146">
    <property type="entry name" value="3',5'-CYCLIC-NUCLEOTIDE PHOSPHODIESTERASE"/>
    <property type="match status" value="1"/>
</dbReference>
<dbReference type="SUPFAM" id="SSF64182">
    <property type="entry name" value="DHH phosphoesterases"/>
    <property type="match status" value="1"/>
</dbReference>
<keyword evidence="3" id="KW-1185">Reference proteome</keyword>
<feature type="domain" description="DDH" evidence="1">
    <location>
        <begin position="3"/>
        <end position="112"/>
    </location>
</feature>
<dbReference type="InterPro" id="IPR001667">
    <property type="entry name" value="DDH_dom"/>
</dbReference>
<dbReference type="AlphaFoldDB" id="A0A5B9D6G8"/>
<dbReference type="EMBL" id="CP042905">
    <property type="protein sequence ID" value="QEE14430.1"/>
    <property type="molecule type" value="Genomic_DNA"/>
</dbReference>
<organism evidence="2 3">
    <name type="scientific">Promethearchaeum syntrophicum</name>
    <dbReference type="NCBI Taxonomy" id="2594042"/>
    <lineage>
        <taxon>Archaea</taxon>
        <taxon>Promethearchaeati</taxon>
        <taxon>Promethearchaeota</taxon>
        <taxon>Promethearchaeia</taxon>
        <taxon>Promethearchaeales</taxon>
        <taxon>Promethearchaeaceae</taxon>
        <taxon>Promethearchaeum</taxon>
    </lineage>
</organism>
<dbReference type="Pfam" id="PF01368">
    <property type="entry name" value="DHH"/>
    <property type="match status" value="1"/>
</dbReference>
<reference evidence="2 3" key="2">
    <citation type="journal article" date="2024" name="Int. J. Syst. Evol. Microbiol.">
        <title>Promethearchaeum syntrophicum gen. nov., sp. nov., an anaerobic, obligately syntrophic archaeon, the first isolate of the lineage 'Asgard' archaea, and proposal of the new archaeal phylum Promethearchaeota phyl. nov. and kingdom Promethearchaeati regn. nov.</title>
        <authorList>
            <person name="Imachi H."/>
            <person name="Nobu M.K."/>
            <person name="Kato S."/>
            <person name="Takaki Y."/>
            <person name="Miyazaki M."/>
            <person name="Miyata M."/>
            <person name="Ogawara M."/>
            <person name="Saito Y."/>
            <person name="Sakai S."/>
            <person name="Tahara Y.O."/>
            <person name="Takano Y."/>
            <person name="Tasumi E."/>
            <person name="Uematsu K."/>
            <person name="Yoshimura T."/>
            <person name="Itoh T."/>
            <person name="Ohkuma M."/>
            <person name="Takai K."/>
        </authorList>
    </citation>
    <scope>NUCLEOTIDE SEQUENCE [LARGE SCALE GENOMIC DNA]</scope>
    <source>
        <strain evidence="2 3">MK-D1</strain>
    </source>
</reference>